<keyword evidence="1" id="KW-0805">Transcription regulation</keyword>
<dbReference type="Proteomes" id="UP000282028">
    <property type="component" value="Unassembled WGS sequence"/>
</dbReference>
<keyword evidence="2" id="KW-0238">DNA-binding</keyword>
<evidence type="ECO:0000313" key="5">
    <source>
        <dbReference type="EMBL" id="RNB74658.1"/>
    </source>
</evidence>
<dbReference type="EMBL" id="RHHR01000014">
    <property type="protein sequence ID" value="RNB74658.1"/>
    <property type="molecule type" value="Genomic_DNA"/>
</dbReference>
<dbReference type="GO" id="GO:0003677">
    <property type="term" value="F:DNA binding"/>
    <property type="evidence" value="ECO:0007669"/>
    <property type="project" value="UniProtKB-KW"/>
</dbReference>
<sequence length="163" mass="18719">MNSIITFVFFFFQTASSLKQQKYRGCKRYHLSLSTSFSEFLDFLFNQSAGKVSTEQWIILNELWRKDGLSQLELATATMRDQPSTSRIINTLTKRGLVYRAQDSLDKRKNLIFLTDKGKELQEALIGVVKQTIAESVKGIAPKDLDTCMEVLRLIRANTRSNR</sequence>
<evidence type="ECO:0000313" key="6">
    <source>
        <dbReference type="Proteomes" id="UP000282028"/>
    </source>
</evidence>
<name>A0A3M8CG04_9BACL</name>
<dbReference type="Pfam" id="PF01047">
    <property type="entry name" value="MarR"/>
    <property type="match status" value="1"/>
</dbReference>
<dbReference type="Gene3D" id="1.10.10.10">
    <property type="entry name" value="Winged helix-like DNA-binding domain superfamily/Winged helix DNA-binding domain"/>
    <property type="match status" value="1"/>
</dbReference>
<feature type="domain" description="HTH marR-type" evidence="4">
    <location>
        <begin position="15"/>
        <end position="157"/>
    </location>
</feature>
<evidence type="ECO:0000259" key="4">
    <source>
        <dbReference type="PROSITE" id="PS50995"/>
    </source>
</evidence>
<dbReference type="PANTHER" id="PTHR42756:SF1">
    <property type="entry name" value="TRANSCRIPTIONAL REPRESSOR OF EMRAB OPERON"/>
    <property type="match status" value="1"/>
</dbReference>
<keyword evidence="6" id="KW-1185">Reference proteome</keyword>
<dbReference type="InterPro" id="IPR000835">
    <property type="entry name" value="HTH_MarR-typ"/>
</dbReference>
<dbReference type="PROSITE" id="PS50995">
    <property type="entry name" value="HTH_MARR_2"/>
    <property type="match status" value="1"/>
</dbReference>
<organism evidence="5 6">
    <name type="scientific">Brevibacillus invocatus</name>
    <dbReference type="NCBI Taxonomy" id="173959"/>
    <lineage>
        <taxon>Bacteria</taxon>
        <taxon>Bacillati</taxon>
        <taxon>Bacillota</taxon>
        <taxon>Bacilli</taxon>
        <taxon>Bacillales</taxon>
        <taxon>Paenibacillaceae</taxon>
        <taxon>Brevibacillus</taxon>
    </lineage>
</organism>
<evidence type="ECO:0000256" key="3">
    <source>
        <dbReference type="ARBA" id="ARBA00023163"/>
    </source>
</evidence>
<dbReference type="AlphaFoldDB" id="A0A3M8CG04"/>
<evidence type="ECO:0000256" key="2">
    <source>
        <dbReference type="ARBA" id="ARBA00023125"/>
    </source>
</evidence>
<dbReference type="GO" id="GO:0003700">
    <property type="term" value="F:DNA-binding transcription factor activity"/>
    <property type="evidence" value="ECO:0007669"/>
    <property type="project" value="InterPro"/>
</dbReference>
<reference evidence="5 6" key="1">
    <citation type="submission" date="2018-10" db="EMBL/GenBank/DDBJ databases">
        <title>Phylogenomics of Brevibacillus.</title>
        <authorList>
            <person name="Dunlap C."/>
        </authorList>
    </citation>
    <scope>NUCLEOTIDE SEQUENCE [LARGE SCALE GENOMIC DNA]</scope>
    <source>
        <strain evidence="5 6">JCM 12215</strain>
    </source>
</reference>
<accession>A0A3M8CG04</accession>
<protein>
    <submittedName>
        <fullName evidence="5">MarR family transcriptional regulator</fullName>
    </submittedName>
</protein>
<evidence type="ECO:0000256" key="1">
    <source>
        <dbReference type="ARBA" id="ARBA00023015"/>
    </source>
</evidence>
<proteinExistence type="predicted"/>
<dbReference type="OrthoDB" id="6400170at2"/>
<dbReference type="InterPro" id="IPR036390">
    <property type="entry name" value="WH_DNA-bd_sf"/>
</dbReference>
<comment type="caution">
    <text evidence="5">The sequence shown here is derived from an EMBL/GenBank/DDBJ whole genome shotgun (WGS) entry which is preliminary data.</text>
</comment>
<dbReference type="InterPro" id="IPR036388">
    <property type="entry name" value="WH-like_DNA-bd_sf"/>
</dbReference>
<dbReference type="SUPFAM" id="SSF46785">
    <property type="entry name" value="Winged helix' DNA-binding domain"/>
    <property type="match status" value="1"/>
</dbReference>
<dbReference type="PRINTS" id="PR00598">
    <property type="entry name" value="HTHMARR"/>
</dbReference>
<gene>
    <name evidence="5" type="ORF">EDM52_10450</name>
</gene>
<keyword evidence="3" id="KW-0804">Transcription</keyword>
<dbReference type="PANTHER" id="PTHR42756">
    <property type="entry name" value="TRANSCRIPTIONAL REGULATOR, MARR"/>
    <property type="match status" value="1"/>
</dbReference>
<dbReference type="SMART" id="SM00347">
    <property type="entry name" value="HTH_MARR"/>
    <property type="match status" value="1"/>
</dbReference>